<evidence type="ECO:0000256" key="1">
    <source>
        <dbReference type="ARBA" id="ARBA00004202"/>
    </source>
</evidence>
<protein>
    <recommendedName>
        <fullName evidence="8">ATP synthase epsilon chain</fullName>
    </recommendedName>
    <alternativeName>
        <fullName evidence="8">ATP synthase F1 sector epsilon subunit</fullName>
    </alternativeName>
    <alternativeName>
        <fullName evidence="8">F-ATPase epsilon subunit</fullName>
    </alternativeName>
</protein>
<evidence type="ECO:0000259" key="10">
    <source>
        <dbReference type="Pfam" id="PF02823"/>
    </source>
</evidence>
<evidence type="ECO:0000256" key="2">
    <source>
        <dbReference type="ARBA" id="ARBA00005712"/>
    </source>
</evidence>
<dbReference type="GO" id="GO:0045259">
    <property type="term" value="C:proton-transporting ATP synthase complex"/>
    <property type="evidence" value="ECO:0007669"/>
    <property type="project" value="UniProtKB-KW"/>
</dbReference>
<dbReference type="EMBL" id="PYGE01000002">
    <property type="protein sequence ID" value="PSL06714.1"/>
    <property type="molecule type" value="Genomic_DNA"/>
</dbReference>
<evidence type="ECO:0000256" key="7">
    <source>
        <dbReference type="ARBA" id="ARBA00023310"/>
    </source>
</evidence>
<evidence type="ECO:0000313" key="11">
    <source>
        <dbReference type="EMBL" id="PSL06714.1"/>
    </source>
</evidence>
<keyword evidence="12" id="KW-1185">Reference proteome</keyword>
<dbReference type="Gene3D" id="2.60.15.10">
    <property type="entry name" value="F0F1 ATP synthase delta/epsilon subunit, N-terminal"/>
    <property type="match status" value="1"/>
</dbReference>
<dbReference type="InterPro" id="IPR020546">
    <property type="entry name" value="ATP_synth_F1_dsu/esu_N"/>
</dbReference>
<dbReference type="PANTHER" id="PTHR13822:SF10">
    <property type="entry name" value="ATP SYNTHASE EPSILON CHAIN, CHLOROPLASTIC"/>
    <property type="match status" value="1"/>
</dbReference>
<dbReference type="CDD" id="cd12152">
    <property type="entry name" value="F1-ATPase_delta"/>
    <property type="match status" value="1"/>
</dbReference>
<dbReference type="GO" id="GO:0046933">
    <property type="term" value="F:proton-transporting ATP synthase activity, rotational mechanism"/>
    <property type="evidence" value="ECO:0007669"/>
    <property type="project" value="UniProtKB-UniRule"/>
</dbReference>
<keyword evidence="6 8" id="KW-0139">CF(1)</keyword>
<evidence type="ECO:0000256" key="9">
    <source>
        <dbReference type="RuleBase" id="RU003656"/>
    </source>
</evidence>
<dbReference type="InterPro" id="IPR036771">
    <property type="entry name" value="ATPsynth_dsu/esu_N"/>
</dbReference>
<dbReference type="AlphaFoldDB" id="A0A2P8EB68"/>
<evidence type="ECO:0000256" key="4">
    <source>
        <dbReference type="ARBA" id="ARBA00023065"/>
    </source>
</evidence>
<keyword evidence="8" id="KW-1003">Cell membrane</keyword>
<dbReference type="GO" id="GO:0005524">
    <property type="term" value="F:ATP binding"/>
    <property type="evidence" value="ECO:0007669"/>
    <property type="project" value="UniProtKB-UniRule"/>
</dbReference>
<keyword evidence="7 8" id="KW-0066">ATP synthesis</keyword>
<proteinExistence type="inferred from homology"/>
<dbReference type="InterPro" id="IPR001469">
    <property type="entry name" value="ATP_synth_F1_dsu/esu"/>
</dbReference>
<dbReference type="Pfam" id="PF02823">
    <property type="entry name" value="ATP-synt_DE_N"/>
    <property type="match status" value="1"/>
</dbReference>
<name>A0A2P8EB68_9ACTN</name>
<comment type="caution">
    <text evidence="11">The sequence shown here is derived from an EMBL/GenBank/DDBJ whole genome shotgun (WGS) entry which is preliminary data.</text>
</comment>
<gene>
    <name evidence="8" type="primary">atpC</name>
    <name evidence="11" type="ORF">CLV30_102100</name>
</gene>
<feature type="domain" description="ATP synthase F1 complex delta/epsilon subunit N-terminal" evidence="10">
    <location>
        <begin position="7"/>
        <end position="86"/>
    </location>
</feature>
<reference evidence="11 12" key="1">
    <citation type="submission" date="2018-03" db="EMBL/GenBank/DDBJ databases">
        <title>Genomic Encyclopedia of Archaeal and Bacterial Type Strains, Phase II (KMG-II): from individual species to whole genera.</title>
        <authorList>
            <person name="Goeker M."/>
        </authorList>
    </citation>
    <scope>NUCLEOTIDE SEQUENCE [LARGE SCALE GENOMIC DNA]</scope>
    <source>
        <strain evidence="11 12">DSM 45211</strain>
    </source>
</reference>
<evidence type="ECO:0000256" key="8">
    <source>
        <dbReference type="HAMAP-Rule" id="MF_00530"/>
    </source>
</evidence>
<evidence type="ECO:0000256" key="6">
    <source>
        <dbReference type="ARBA" id="ARBA00023196"/>
    </source>
</evidence>
<dbReference type="SUPFAM" id="SSF51344">
    <property type="entry name" value="Epsilon subunit of F1F0-ATP synthase N-terminal domain"/>
    <property type="match status" value="1"/>
</dbReference>
<dbReference type="GO" id="GO:0005886">
    <property type="term" value="C:plasma membrane"/>
    <property type="evidence" value="ECO:0007669"/>
    <property type="project" value="UniProtKB-SubCell"/>
</dbReference>
<organism evidence="11 12">
    <name type="scientific">Haloactinopolyspora alba</name>
    <dbReference type="NCBI Taxonomy" id="648780"/>
    <lineage>
        <taxon>Bacteria</taxon>
        <taxon>Bacillati</taxon>
        <taxon>Actinomycetota</taxon>
        <taxon>Actinomycetes</taxon>
        <taxon>Jiangellales</taxon>
        <taxon>Jiangellaceae</taxon>
        <taxon>Haloactinopolyspora</taxon>
    </lineage>
</organism>
<keyword evidence="4 8" id="KW-0406">Ion transport</keyword>
<comment type="function">
    <text evidence="8">Produces ATP from ADP in the presence of a proton gradient across the membrane.</text>
</comment>
<keyword evidence="5 8" id="KW-0472">Membrane</keyword>
<comment type="similarity">
    <text evidence="2 8 9">Belongs to the ATPase epsilon chain family.</text>
</comment>
<keyword evidence="8" id="KW-0375">Hydrogen ion transport</keyword>
<evidence type="ECO:0000256" key="5">
    <source>
        <dbReference type="ARBA" id="ARBA00023136"/>
    </source>
</evidence>
<dbReference type="NCBIfam" id="NF009977">
    <property type="entry name" value="PRK13442.1"/>
    <property type="match status" value="1"/>
</dbReference>
<dbReference type="HAMAP" id="MF_00530">
    <property type="entry name" value="ATP_synth_epsil_bac"/>
    <property type="match status" value="1"/>
</dbReference>
<evidence type="ECO:0000256" key="3">
    <source>
        <dbReference type="ARBA" id="ARBA00022448"/>
    </source>
</evidence>
<sequence>MVVAKELNVEVVAADRKVWSGSASIVIARTPDGEVGVMAGHEPVLAVLVTGPVTVRTADGGAVVAAVSGGFLSVSEDRVAVLAEQAVLAEEVDAVGVEAEIAQLQGADDEAARQWAEARLGVASHR</sequence>
<keyword evidence="3 8" id="KW-0813">Transport</keyword>
<dbReference type="NCBIfam" id="TIGR01216">
    <property type="entry name" value="ATP_synt_epsi"/>
    <property type="match status" value="1"/>
</dbReference>
<accession>A0A2P8EB68</accession>
<comment type="subcellular location">
    <subcellularLocation>
        <location evidence="1 8">Cell membrane</location>
        <topology evidence="1 8">Peripheral membrane protein</topology>
    </subcellularLocation>
</comment>
<dbReference type="Proteomes" id="UP000243528">
    <property type="component" value="Unassembled WGS sequence"/>
</dbReference>
<comment type="subunit">
    <text evidence="8 9">F-type ATPases have 2 components, CF(1) - the catalytic core - and CF(0) - the membrane proton channel. CF(1) has five subunits: alpha(3), beta(3), gamma(1), delta(1), epsilon(1). CF(0) has three main subunits: a, b and c.</text>
</comment>
<evidence type="ECO:0000313" key="12">
    <source>
        <dbReference type="Proteomes" id="UP000243528"/>
    </source>
</evidence>
<dbReference type="PANTHER" id="PTHR13822">
    <property type="entry name" value="ATP SYNTHASE DELTA/EPSILON CHAIN"/>
    <property type="match status" value="1"/>
</dbReference>